<name>A0A2A9CYQ6_9MICO</name>
<keyword evidence="2" id="KW-1185">Reference proteome</keyword>
<reference evidence="1 2" key="1">
    <citation type="submission" date="2017-10" db="EMBL/GenBank/DDBJ databases">
        <title>Sequencing the genomes of 1000 actinobacteria strains.</title>
        <authorList>
            <person name="Klenk H.-P."/>
        </authorList>
    </citation>
    <scope>NUCLEOTIDE SEQUENCE [LARGE SCALE GENOMIC DNA]</scope>
    <source>
        <strain evidence="1 2">DSM 21801</strain>
    </source>
</reference>
<gene>
    <name evidence="1" type="ORF">ATL40_1097</name>
</gene>
<dbReference type="AlphaFoldDB" id="A0A2A9CYQ6"/>
<accession>A0A2A9CYQ6</accession>
<dbReference type="Proteomes" id="UP000224915">
    <property type="component" value="Unassembled WGS sequence"/>
</dbReference>
<evidence type="ECO:0000313" key="2">
    <source>
        <dbReference type="Proteomes" id="UP000224915"/>
    </source>
</evidence>
<proteinExistence type="predicted"/>
<dbReference type="InterPro" id="IPR046040">
    <property type="entry name" value="DUF5998"/>
</dbReference>
<comment type="caution">
    <text evidence="1">The sequence shown here is derived from an EMBL/GenBank/DDBJ whole genome shotgun (WGS) entry which is preliminary data.</text>
</comment>
<evidence type="ECO:0008006" key="3">
    <source>
        <dbReference type="Google" id="ProtNLM"/>
    </source>
</evidence>
<organism evidence="1 2">
    <name type="scientific">Serinibacter salmoneus</name>
    <dbReference type="NCBI Taxonomy" id="556530"/>
    <lineage>
        <taxon>Bacteria</taxon>
        <taxon>Bacillati</taxon>
        <taxon>Actinomycetota</taxon>
        <taxon>Actinomycetes</taxon>
        <taxon>Micrococcales</taxon>
        <taxon>Beutenbergiaceae</taxon>
        <taxon>Serinibacter</taxon>
    </lineage>
</organism>
<evidence type="ECO:0000313" key="1">
    <source>
        <dbReference type="EMBL" id="PFG19533.1"/>
    </source>
</evidence>
<dbReference type="EMBL" id="PDJD01000001">
    <property type="protein sequence ID" value="PFG19533.1"/>
    <property type="molecule type" value="Genomic_DNA"/>
</dbReference>
<sequence length="188" mass="19591">MRTRSNPDDLATAIRQAGYYPELVGQVIDLALAGEDVLGHLIQPETTFDEAEVKRHLTALVLTPSRLVVVHVDDHAVDGAASAVASTESVPLREVRSVMLTQGFADPAARGPRAATDVTIALGWGAVKRLDLEPATCGDPQCEADHGYTGTASPDDLVIRVSGLAEGQAALDAAIRFAGVLSAATAGR</sequence>
<dbReference type="RefSeq" id="WP_098468640.1">
    <property type="nucleotide sequence ID" value="NZ_PDJD01000001.1"/>
</dbReference>
<protein>
    <recommendedName>
        <fullName evidence="3">Phosphodiesterase</fullName>
    </recommendedName>
</protein>
<dbReference type="Pfam" id="PF19461">
    <property type="entry name" value="DUF5998"/>
    <property type="match status" value="1"/>
</dbReference>